<proteinExistence type="predicted"/>
<dbReference type="EMBL" id="PJNI01000009">
    <property type="protein sequence ID" value="PKR80497.1"/>
    <property type="molecule type" value="Genomic_DNA"/>
</dbReference>
<dbReference type="Pfam" id="PF01464">
    <property type="entry name" value="SLT"/>
    <property type="match status" value="1"/>
</dbReference>
<feature type="domain" description="Transglycosylase SLT" evidence="2">
    <location>
        <begin position="168"/>
        <end position="237"/>
    </location>
</feature>
<feature type="chain" id="PRO_5014136236" description="Transglycosylase SLT domain-containing protein" evidence="1">
    <location>
        <begin position="31"/>
        <end position="331"/>
    </location>
</feature>
<feature type="signal peptide" evidence="1">
    <location>
        <begin position="1"/>
        <end position="30"/>
    </location>
</feature>
<dbReference type="InterPro" id="IPR023346">
    <property type="entry name" value="Lysozyme-like_dom_sf"/>
</dbReference>
<dbReference type="AlphaFoldDB" id="A0A2I0R1Q0"/>
<accession>A0A2I0R1Q0</accession>
<evidence type="ECO:0000256" key="1">
    <source>
        <dbReference type="SAM" id="SignalP"/>
    </source>
</evidence>
<evidence type="ECO:0000313" key="4">
    <source>
        <dbReference type="Proteomes" id="UP000236654"/>
    </source>
</evidence>
<dbReference type="InterPro" id="IPR008258">
    <property type="entry name" value="Transglycosylase_SLT_dom_1"/>
</dbReference>
<keyword evidence="4" id="KW-1185">Reference proteome</keyword>
<protein>
    <recommendedName>
        <fullName evidence="2">Transglycosylase SLT domain-containing protein</fullName>
    </recommendedName>
</protein>
<organism evidence="3 4">
    <name type="scientific">Brumimicrobium salinarum</name>
    <dbReference type="NCBI Taxonomy" id="2058658"/>
    <lineage>
        <taxon>Bacteria</taxon>
        <taxon>Pseudomonadati</taxon>
        <taxon>Bacteroidota</taxon>
        <taxon>Flavobacteriia</taxon>
        <taxon>Flavobacteriales</taxon>
        <taxon>Crocinitomicaceae</taxon>
        <taxon>Brumimicrobium</taxon>
    </lineage>
</organism>
<dbReference type="Gene3D" id="1.10.530.10">
    <property type="match status" value="1"/>
</dbReference>
<evidence type="ECO:0000259" key="2">
    <source>
        <dbReference type="Pfam" id="PF01464"/>
    </source>
</evidence>
<dbReference type="Proteomes" id="UP000236654">
    <property type="component" value="Unassembled WGS sequence"/>
</dbReference>
<keyword evidence="1" id="KW-0732">Signal</keyword>
<dbReference type="SUPFAM" id="SSF53955">
    <property type="entry name" value="Lysozyme-like"/>
    <property type="match status" value="1"/>
</dbReference>
<gene>
    <name evidence="3" type="ORF">CW751_08965</name>
</gene>
<comment type="caution">
    <text evidence="3">The sequence shown here is derived from an EMBL/GenBank/DDBJ whole genome shotgun (WGS) entry which is preliminary data.</text>
</comment>
<sequence length="331" mass="37584">MKLSYKTSIKTMLKNFLLFASCLSFGFSFASENDSLALTNKDKKTSSIDFVESRYLNDSLDLFYVNNSQLFQEEWDHLAHPVFWKTLMTLSPDSCVINIGATREIVQYMTLDEWDEKSDDAKVVYRDSIRSVRGLSDDSKVYMTTGKRDFYTFEGVLPTISKGVEVFKQQNVDPWYAQAILMIESPGRLAKSNVGAFGSFQLMASVARSQGLTVNRYVDERKDFVKSAVAASSLIENVCIPEAKVILDKKGISYKENDLWFRLFVMHVYHAGAYNVAGVVNKINPNKGGMTLIQKMWITENGRFRNASQNYSQLALAAMLIFEDMIWECSS</sequence>
<name>A0A2I0R1Q0_9FLAO</name>
<reference evidence="3 4" key="1">
    <citation type="submission" date="2017-12" db="EMBL/GenBank/DDBJ databases">
        <title>The draft genome sequence of Brumimicrobium saltpan LHR20.</title>
        <authorList>
            <person name="Do Z.-J."/>
            <person name="Luo H.-R."/>
        </authorList>
    </citation>
    <scope>NUCLEOTIDE SEQUENCE [LARGE SCALE GENOMIC DNA]</scope>
    <source>
        <strain evidence="3 4">LHR20</strain>
    </source>
</reference>
<evidence type="ECO:0000313" key="3">
    <source>
        <dbReference type="EMBL" id="PKR80497.1"/>
    </source>
</evidence>